<keyword evidence="2" id="KW-0812">Transmembrane</keyword>
<evidence type="ECO:0000313" key="4">
    <source>
        <dbReference type="RefSeq" id="XP_010791180.1"/>
    </source>
</evidence>
<dbReference type="PANTHER" id="PTHR28640">
    <property type="entry name" value="ADP-RIBOSYLATION FACTOR-LIKE PROTEIN 6-INTERACTING PROTEIN 6"/>
    <property type="match status" value="1"/>
</dbReference>
<dbReference type="KEGG" id="ncc:104964159"/>
<evidence type="ECO:0000313" key="3">
    <source>
        <dbReference type="Proteomes" id="UP000504611"/>
    </source>
</evidence>
<organism evidence="3 4">
    <name type="scientific">Notothenia coriiceps</name>
    <name type="common">black rockcod</name>
    <dbReference type="NCBI Taxonomy" id="8208"/>
    <lineage>
        <taxon>Eukaryota</taxon>
        <taxon>Metazoa</taxon>
        <taxon>Chordata</taxon>
        <taxon>Craniata</taxon>
        <taxon>Vertebrata</taxon>
        <taxon>Euteleostomi</taxon>
        <taxon>Actinopterygii</taxon>
        <taxon>Neopterygii</taxon>
        <taxon>Teleostei</taxon>
        <taxon>Neoteleostei</taxon>
        <taxon>Acanthomorphata</taxon>
        <taxon>Eupercaria</taxon>
        <taxon>Perciformes</taxon>
        <taxon>Notothenioidei</taxon>
        <taxon>Nototheniidae</taxon>
        <taxon>Notothenia</taxon>
    </lineage>
</organism>
<feature type="transmembrane region" description="Helical" evidence="2">
    <location>
        <begin position="40"/>
        <end position="66"/>
    </location>
</feature>
<feature type="region of interest" description="Disordered" evidence="1">
    <location>
        <begin position="1"/>
        <end position="28"/>
    </location>
</feature>
<protein>
    <submittedName>
        <fullName evidence="4">ADP-ribosylation factor-like protein 6-interacting protein 6</fullName>
    </submittedName>
</protein>
<proteinExistence type="predicted"/>
<dbReference type="Proteomes" id="UP000504611">
    <property type="component" value="Unplaced"/>
</dbReference>
<keyword evidence="2" id="KW-1133">Transmembrane helix</keyword>
<dbReference type="GeneID" id="104964159"/>
<name>A0A6I9PTU9_9TELE</name>
<dbReference type="InterPro" id="IPR029383">
    <property type="entry name" value="ARL6IP6"/>
</dbReference>
<accession>A0A6I9PTU9</accession>
<evidence type="ECO:0000256" key="1">
    <source>
        <dbReference type="SAM" id="MobiDB-lite"/>
    </source>
</evidence>
<sequence>MEHRDCPSVRPGESLLSGENECGRAGRSVTNRSGFKPWPVLVLSVLGSAAAAAAVGCVCALIYPILKELRAERVRGEDGTEQRMLGFWSILVLSVSVGCICCVFSWTLTYLDSYQPGIVSIKPMKPAHFRDASGFNMGFGVAVLNGIMSMLTVIWSLT</sequence>
<dbReference type="PANTHER" id="PTHR28640:SF1">
    <property type="entry name" value="ADP-RIBOSYLATION FACTOR-LIKE PROTEIN 6-INTERACTING PROTEIN 6"/>
    <property type="match status" value="1"/>
</dbReference>
<dbReference type="CTD" id="151188"/>
<dbReference type="OrthoDB" id="10070125at2759"/>
<feature type="transmembrane region" description="Helical" evidence="2">
    <location>
        <begin position="132"/>
        <end position="157"/>
    </location>
</feature>
<dbReference type="AlphaFoldDB" id="A0A6I9PTU9"/>
<keyword evidence="3" id="KW-1185">Reference proteome</keyword>
<keyword evidence="2" id="KW-0472">Membrane</keyword>
<feature type="transmembrane region" description="Helical" evidence="2">
    <location>
        <begin position="86"/>
        <end position="111"/>
    </location>
</feature>
<reference evidence="4" key="1">
    <citation type="submission" date="2025-08" db="UniProtKB">
        <authorList>
            <consortium name="RefSeq"/>
        </authorList>
    </citation>
    <scope>IDENTIFICATION</scope>
    <source>
        <tissue evidence="4">Muscle</tissue>
    </source>
</reference>
<gene>
    <name evidence="4" type="primary">arl6ip6</name>
</gene>
<dbReference type="Pfam" id="PF15062">
    <property type="entry name" value="ARL6IP6"/>
    <property type="match status" value="1"/>
</dbReference>
<evidence type="ECO:0000256" key="2">
    <source>
        <dbReference type="SAM" id="Phobius"/>
    </source>
</evidence>
<dbReference type="RefSeq" id="XP_010791180.1">
    <property type="nucleotide sequence ID" value="XM_010792878.1"/>
</dbReference>